<dbReference type="EMBL" id="JALJYF010000001">
    <property type="protein sequence ID" value="MCP1727091.1"/>
    <property type="molecule type" value="Genomic_DNA"/>
</dbReference>
<feature type="compositionally biased region" description="Polar residues" evidence="5">
    <location>
        <begin position="89"/>
        <end position="109"/>
    </location>
</feature>
<dbReference type="PROSITE" id="PS50072">
    <property type="entry name" value="CSA_PPIASE_2"/>
    <property type="match status" value="1"/>
</dbReference>
<keyword evidence="8" id="KW-1185">Reference proteome</keyword>
<dbReference type="Proteomes" id="UP001523550">
    <property type="component" value="Unassembled WGS sequence"/>
</dbReference>
<dbReference type="SUPFAM" id="SSF50891">
    <property type="entry name" value="Cyclophilin-like"/>
    <property type="match status" value="1"/>
</dbReference>
<evidence type="ECO:0000313" key="7">
    <source>
        <dbReference type="EMBL" id="MCP1727091.1"/>
    </source>
</evidence>
<evidence type="ECO:0000256" key="1">
    <source>
        <dbReference type="ARBA" id="ARBA00007365"/>
    </source>
</evidence>
<dbReference type="PROSITE" id="PS00170">
    <property type="entry name" value="CSA_PPIASE_1"/>
    <property type="match status" value="1"/>
</dbReference>
<name>A0ABT1G731_9GAMM</name>
<feature type="region of interest" description="Disordered" evidence="5">
    <location>
        <begin position="89"/>
        <end position="116"/>
    </location>
</feature>
<dbReference type="GO" id="GO:0016853">
    <property type="term" value="F:isomerase activity"/>
    <property type="evidence" value="ECO:0007669"/>
    <property type="project" value="UniProtKB-KW"/>
</dbReference>
<organism evidence="7 8">
    <name type="scientific">Natronospira proteinivora</name>
    <dbReference type="NCBI Taxonomy" id="1807133"/>
    <lineage>
        <taxon>Bacteria</taxon>
        <taxon>Pseudomonadati</taxon>
        <taxon>Pseudomonadota</taxon>
        <taxon>Gammaproteobacteria</taxon>
        <taxon>Natronospirales</taxon>
        <taxon>Natronospiraceae</taxon>
        <taxon>Natronospira</taxon>
    </lineage>
</organism>
<evidence type="ECO:0000256" key="2">
    <source>
        <dbReference type="ARBA" id="ARBA00023110"/>
    </source>
</evidence>
<dbReference type="InterPro" id="IPR002130">
    <property type="entry name" value="Cyclophilin-type_PPIase_dom"/>
</dbReference>
<comment type="caution">
    <text evidence="7">The sequence shown here is derived from an EMBL/GenBank/DDBJ whole genome shotgun (WGS) entry which is preliminary data.</text>
</comment>
<keyword evidence="2 4" id="KW-0697">Rotamase</keyword>
<feature type="domain" description="PPIase cyclophilin-type" evidence="6">
    <location>
        <begin position="33"/>
        <end position="188"/>
    </location>
</feature>
<dbReference type="RefSeq" id="WP_253446426.1">
    <property type="nucleotide sequence ID" value="NZ_JALJYF010000001.1"/>
</dbReference>
<protein>
    <recommendedName>
        <fullName evidence="4">Peptidyl-prolyl cis-trans isomerase</fullName>
        <shortName evidence="4">PPIase</shortName>
        <ecNumber evidence="4">5.2.1.8</ecNumber>
    </recommendedName>
</protein>
<evidence type="ECO:0000256" key="4">
    <source>
        <dbReference type="RuleBase" id="RU363019"/>
    </source>
</evidence>
<dbReference type="EC" id="5.2.1.8" evidence="4"/>
<dbReference type="InterPro" id="IPR044665">
    <property type="entry name" value="E_coli_cyclophilin_A-like"/>
</dbReference>
<comment type="catalytic activity">
    <reaction evidence="4">
        <text>[protein]-peptidylproline (omega=180) = [protein]-peptidylproline (omega=0)</text>
        <dbReference type="Rhea" id="RHEA:16237"/>
        <dbReference type="Rhea" id="RHEA-COMP:10747"/>
        <dbReference type="Rhea" id="RHEA-COMP:10748"/>
        <dbReference type="ChEBI" id="CHEBI:83833"/>
        <dbReference type="ChEBI" id="CHEBI:83834"/>
        <dbReference type="EC" id="5.2.1.8"/>
    </reaction>
</comment>
<dbReference type="PANTHER" id="PTHR43246">
    <property type="entry name" value="PEPTIDYL-PROLYL CIS-TRANS ISOMERASE CYP38, CHLOROPLASTIC"/>
    <property type="match status" value="1"/>
</dbReference>
<dbReference type="InterPro" id="IPR020892">
    <property type="entry name" value="Cyclophilin-type_PPIase_CS"/>
</dbReference>
<keyword evidence="3 4" id="KW-0413">Isomerase</keyword>
<feature type="signal peptide" evidence="4">
    <location>
        <begin position="1"/>
        <end position="22"/>
    </location>
</feature>
<sequence>MPDRKYCQWLALLFFLTPWAIAADDRTSHLLLESSHGDIMIELNPQRAPLTVENIVTHAREGFYDGLIFHRVIEDFVIQTGGYDADFQSRSSESTVHNESGNGLSNQRGTVALARGDDPHSGSAQFYINLDDNERLDPSRARWGYAVFGRVVHGMETVETIGALPTEARGGLRSDVPEENVIIEKVEAMDRSMAFEWLDEQERGQEE</sequence>
<comment type="function">
    <text evidence="4">PPIases accelerate the folding of proteins. It catalyzes the cis-trans isomerization of proline imidic peptide bonds in oligopeptides.</text>
</comment>
<dbReference type="Gene3D" id="2.40.100.10">
    <property type="entry name" value="Cyclophilin-like"/>
    <property type="match status" value="1"/>
</dbReference>
<accession>A0ABT1G731</accession>
<evidence type="ECO:0000259" key="6">
    <source>
        <dbReference type="PROSITE" id="PS50072"/>
    </source>
</evidence>
<evidence type="ECO:0000256" key="5">
    <source>
        <dbReference type="SAM" id="MobiDB-lite"/>
    </source>
</evidence>
<evidence type="ECO:0000256" key="3">
    <source>
        <dbReference type="ARBA" id="ARBA00023235"/>
    </source>
</evidence>
<keyword evidence="4" id="KW-0732">Signal</keyword>
<dbReference type="InterPro" id="IPR029000">
    <property type="entry name" value="Cyclophilin-like_dom_sf"/>
</dbReference>
<reference evidence="7 8" key="1">
    <citation type="submission" date="2022-03" db="EMBL/GenBank/DDBJ databases">
        <title>Genomic Encyclopedia of Type Strains, Phase III (KMG-III): the genomes of soil and plant-associated and newly described type strains.</title>
        <authorList>
            <person name="Whitman W."/>
        </authorList>
    </citation>
    <scope>NUCLEOTIDE SEQUENCE [LARGE SCALE GENOMIC DNA]</scope>
    <source>
        <strain evidence="7 8">BSker1</strain>
    </source>
</reference>
<gene>
    <name evidence="7" type="ORF">J2T60_001056</name>
</gene>
<comment type="similarity">
    <text evidence="1 4">Belongs to the cyclophilin-type PPIase family.</text>
</comment>
<evidence type="ECO:0000313" key="8">
    <source>
        <dbReference type="Proteomes" id="UP001523550"/>
    </source>
</evidence>
<proteinExistence type="inferred from homology"/>
<feature type="chain" id="PRO_5044975070" description="Peptidyl-prolyl cis-trans isomerase" evidence="4">
    <location>
        <begin position="23"/>
        <end position="207"/>
    </location>
</feature>
<dbReference type="Pfam" id="PF00160">
    <property type="entry name" value="Pro_isomerase"/>
    <property type="match status" value="1"/>
</dbReference>
<dbReference type="PRINTS" id="PR00153">
    <property type="entry name" value="CSAPPISMRASE"/>
</dbReference>